<dbReference type="PROSITE" id="PS00195">
    <property type="entry name" value="GLUTAREDOXIN_1"/>
    <property type="match status" value="1"/>
</dbReference>
<dbReference type="PROSITE" id="PS51354">
    <property type="entry name" value="GLUTAREDOXIN_2"/>
    <property type="match status" value="1"/>
</dbReference>
<protein>
    <submittedName>
        <fullName evidence="2 3">Thioredoxin</fullName>
    </submittedName>
</protein>
<dbReference type="OrthoDB" id="5348456at2"/>
<name>A0A371IKI3_9FIRM</name>
<evidence type="ECO:0000313" key="4">
    <source>
        <dbReference type="Proteomes" id="UP000093352"/>
    </source>
</evidence>
<dbReference type="Gene3D" id="3.40.30.10">
    <property type="entry name" value="Glutaredoxin"/>
    <property type="match status" value="1"/>
</dbReference>
<dbReference type="EMBL" id="VJXW01000005">
    <property type="protein sequence ID" value="TRW27012.1"/>
    <property type="molecule type" value="Genomic_DNA"/>
</dbReference>
<reference evidence="3 5" key="3">
    <citation type="submission" date="2019-07" db="EMBL/GenBank/DDBJ databases">
        <title>Criibacterium bergeronii gen. nov., sp. nov. isolated from human clinical samples.</title>
        <authorList>
            <person name="Maheux A.F."/>
            <person name="Boudreau D.K."/>
            <person name="Berube E."/>
            <person name="Brodeur S."/>
            <person name="Bernard K.A."/>
            <person name="Abed J.Y."/>
            <person name="Ducrey E."/>
            <person name="Guay E.F."/>
            <person name="Raymond F."/>
            <person name="Corbeil J."/>
            <person name="Domingo M.-C."/>
            <person name="Roy P.H."/>
            <person name="Boissinot M."/>
            <person name="Tocheva E.I."/>
            <person name="Omar R.F."/>
        </authorList>
    </citation>
    <scope>NUCLEOTIDE SEQUENCE [LARGE SCALE GENOMIC DNA]</scope>
    <source>
        <strain evidence="3 5">CCRI-24246</strain>
    </source>
</reference>
<dbReference type="Proteomes" id="UP000319424">
    <property type="component" value="Unassembled WGS sequence"/>
</dbReference>
<feature type="domain" description="Thioredoxin" evidence="1">
    <location>
        <begin position="7"/>
        <end position="82"/>
    </location>
</feature>
<dbReference type="Proteomes" id="UP000093352">
    <property type="component" value="Unassembled WGS sequence"/>
</dbReference>
<gene>
    <name evidence="2" type="ORF">BBG48_007460</name>
    <name evidence="3" type="ORF">FL857_04705</name>
</gene>
<dbReference type="SUPFAM" id="SSF52833">
    <property type="entry name" value="Thioredoxin-like"/>
    <property type="match status" value="1"/>
</dbReference>
<dbReference type="Pfam" id="PF00085">
    <property type="entry name" value="Thioredoxin"/>
    <property type="match status" value="1"/>
</dbReference>
<reference evidence="2 4" key="1">
    <citation type="journal article" date="2016" name="Genome Announc.">
        <title>Draft Genome Sequence of Criibacterium bergeronii gen. nov., sp. nov., Strain CCRI-22567T, Isolated from a Vaginal Sample from a Woman with Bacterial Vaginosis.</title>
        <authorList>
            <person name="Maheux A.F."/>
            <person name="Berube E."/>
            <person name="Boudreau D.K."/>
            <person name="Raymond F."/>
            <person name="Corbeil J."/>
            <person name="Roy P.H."/>
            <person name="Boissinot M."/>
            <person name="Omar R.F."/>
        </authorList>
    </citation>
    <scope>NUCLEOTIDE SEQUENCE [LARGE SCALE GENOMIC DNA]</scope>
    <source>
        <strain evidence="2 4">CCRI-22567</strain>
    </source>
</reference>
<evidence type="ECO:0000313" key="3">
    <source>
        <dbReference type="EMBL" id="TRW27012.1"/>
    </source>
</evidence>
<reference evidence="2" key="2">
    <citation type="submission" date="2018-07" db="EMBL/GenBank/DDBJ databases">
        <authorList>
            <person name="Quirk P.G."/>
            <person name="Krulwich T.A."/>
        </authorList>
    </citation>
    <scope>NUCLEOTIDE SEQUENCE</scope>
    <source>
        <strain evidence="2">CCRI-22567</strain>
    </source>
</reference>
<dbReference type="InterPro" id="IPR013766">
    <property type="entry name" value="Thioredoxin_domain"/>
</dbReference>
<dbReference type="InterPro" id="IPR036249">
    <property type="entry name" value="Thioredoxin-like_sf"/>
</dbReference>
<dbReference type="RefSeq" id="WP_068913152.1">
    <property type="nucleotide sequence ID" value="NZ_MBEW02000016.1"/>
</dbReference>
<dbReference type="STRING" id="1871336.BBG48_09675"/>
<keyword evidence="4" id="KW-1185">Reference proteome</keyword>
<comment type="caution">
    <text evidence="2">The sequence shown here is derived from an EMBL/GenBank/DDBJ whole genome shotgun (WGS) entry which is preliminary data.</text>
</comment>
<sequence length="85" mass="9914">MKKIQLFTADWCPHCSHAKAWIKELQQQNPEYAKLDIQTIDVDHQKEKLEGLHFEYIPTFYIDGEKVVEGATQKEQVKSVLDKAL</sequence>
<evidence type="ECO:0000313" key="5">
    <source>
        <dbReference type="Proteomes" id="UP000319424"/>
    </source>
</evidence>
<dbReference type="AlphaFoldDB" id="A0A371IKI3"/>
<dbReference type="CDD" id="cd02947">
    <property type="entry name" value="TRX_family"/>
    <property type="match status" value="1"/>
</dbReference>
<dbReference type="EMBL" id="MBEW02000016">
    <property type="protein sequence ID" value="RDY20960.1"/>
    <property type="molecule type" value="Genomic_DNA"/>
</dbReference>
<accession>A0A371IKI3</accession>
<evidence type="ECO:0000259" key="1">
    <source>
        <dbReference type="Pfam" id="PF00085"/>
    </source>
</evidence>
<evidence type="ECO:0000313" key="2">
    <source>
        <dbReference type="EMBL" id="RDY20960.1"/>
    </source>
</evidence>
<dbReference type="InterPro" id="IPR011767">
    <property type="entry name" value="GLR_AS"/>
</dbReference>
<organism evidence="2 4">
    <name type="scientific">Criibacterium bergeronii</name>
    <dbReference type="NCBI Taxonomy" id="1871336"/>
    <lineage>
        <taxon>Bacteria</taxon>
        <taxon>Bacillati</taxon>
        <taxon>Bacillota</taxon>
        <taxon>Clostridia</taxon>
        <taxon>Peptostreptococcales</taxon>
        <taxon>Filifactoraceae</taxon>
        <taxon>Criibacterium</taxon>
    </lineage>
</organism>
<proteinExistence type="predicted"/>